<evidence type="ECO:0000259" key="2">
    <source>
        <dbReference type="Pfam" id="PF02481"/>
    </source>
</evidence>
<evidence type="ECO:0000313" key="4">
    <source>
        <dbReference type="EMBL" id="OUD15331.1"/>
    </source>
</evidence>
<dbReference type="RefSeq" id="WP_245391505.1">
    <property type="nucleotide sequence ID" value="NZ_MSLT01000006.1"/>
</dbReference>
<comment type="caution">
    <text evidence="4">The sequence shown here is derived from an EMBL/GenBank/DDBJ whole genome shotgun (WGS) entry which is preliminary data.</text>
</comment>
<sequence>MNHTDSNDYEYWLALARIPTLGAVTYARLLSQFGSPKAVFQASSGEWLAAGLKTSAISALQQPEWAKVKQDLAWLQANPNNHLLTLTDPNYPPLLRTIHDPPPILFVHGDVALLSQPQIAMVGTRHPSRQGEEIAREFAEHLAQAGFVITSGMAFGIDAAAHLGALQATGYTLAVTGTGLDRVYPRQHRELAHRIAEKGALVSELFPGTPAIAGQFPRRNRIISGLSLGVLVVEASSSSGSLITAHLAVEQGRDVFAIPGSIRNPQSRGCHTLIKQGAKLVETANDVMEELLAHLPLNGQTIGFDFPLKTISPPTTSFSETQTVSHSDSMTTDDPDYARLLAHLVDKPITVDSLVELSGLTVEAVSSMLLILELRGMVASQAGGMYFKTR</sequence>
<dbReference type="Pfam" id="PF02481">
    <property type="entry name" value="DNA_processg_A"/>
    <property type="match status" value="1"/>
</dbReference>
<dbReference type="InterPro" id="IPR057666">
    <property type="entry name" value="DrpA_SLOG"/>
</dbReference>
<dbReference type="InterPro" id="IPR010994">
    <property type="entry name" value="RuvA_2-like"/>
</dbReference>
<name>A0A251XA72_9GAMM</name>
<dbReference type="Gene3D" id="3.40.50.450">
    <property type="match status" value="1"/>
</dbReference>
<dbReference type="SUPFAM" id="SSF102405">
    <property type="entry name" value="MCP/YpsA-like"/>
    <property type="match status" value="1"/>
</dbReference>
<evidence type="ECO:0000256" key="1">
    <source>
        <dbReference type="ARBA" id="ARBA00006525"/>
    </source>
</evidence>
<dbReference type="PANTHER" id="PTHR43022">
    <property type="entry name" value="PROTEIN SMF"/>
    <property type="match status" value="1"/>
</dbReference>
<feature type="domain" description="DprA winged helix" evidence="3">
    <location>
        <begin position="331"/>
        <end position="384"/>
    </location>
</feature>
<dbReference type="EMBL" id="MSLT01000006">
    <property type="protein sequence ID" value="OUD15331.1"/>
    <property type="molecule type" value="Genomic_DNA"/>
</dbReference>
<dbReference type="NCBIfam" id="TIGR00732">
    <property type="entry name" value="dprA"/>
    <property type="match status" value="1"/>
</dbReference>
<dbReference type="Gene3D" id="1.10.10.10">
    <property type="entry name" value="Winged helix-like DNA-binding domain superfamily/Winged helix DNA-binding domain"/>
    <property type="match status" value="1"/>
</dbReference>
<dbReference type="Proteomes" id="UP000194798">
    <property type="component" value="Unassembled WGS sequence"/>
</dbReference>
<dbReference type="InterPro" id="IPR041614">
    <property type="entry name" value="DprA_WH"/>
</dbReference>
<organism evidence="4 5">
    <name type="scientific">Thioflexithrix psekupsensis</name>
    <dbReference type="NCBI Taxonomy" id="1570016"/>
    <lineage>
        <taxon>Bacteria</taxon>
        <taxon>Pseudomonadati</taxon>
        <taxon>Pseudomonadota</taxon>
        <taxon>Gammaproteobacteria</taxon>
        <taxon>Thiotrichales</taxon>
        <taxon>Thioflexithrix</taxon>
    </lineage>
</organism>
<dbReference type="PANTHER" id="PTHR43022:SF1">
    <property type="entry name" value="PROTEIN SMF"/>
    <property type="match status" value="1"/>
</dbReference>
<proteinExistence type="inferred from homology"/>
<dbReference type="InterPro" id="IPR036388">
    <property type="entry name" value="WH-like_DNA-bd_sf"/>
</dbReference>
<feature type="domain" description="Smf/DprA SLOG" evidence="2">
    <location>
        <begin position="83"/>
        <end position="291"/>
    </location>
</feature>
<dbReference type="GO" id="GO:0009294">
    <property type="term" value="P:DNA-mediated transformation"/>
    <property type="evidence" value="ECO:0007669"/>
    <property type="project" value="InterPro"/>
</dbReference>
<dbReference type="AlphaFoldDB" id="A0A251XA72"/>
<evidence type="ECO:0000313" key="5">
    <source>
        <dbReference type="Proteomes" id="UP000194798"/>
    </source>
</evidence>
<dbReference type="SUPFAM" id="SSF47781">
    <property type="entry name" value="RuvA domain 2-like"/>
    <property type="match status" value="1"/>
</dbReference>
<protein>
    <submittedName>
        <fullName evidence="4">DNA protecting protein DprA</fullName>
    </submittedName>
</protein>
<comment type="similarity">
    <text evidence="1">Belongs to the DprA/Smf family.</text>
</comment>
<gene>
    <name evidence="4" type="ORF">TPSD3_02030</name>
</gene>
<reference evidence="4 5" key="1">
    <citation type="submission" date="2016-12" db="EMBL/GenBank/DDBJ databases">
        <title>Thioflexothrix psekupsii D3 genome sequencing and assembly.</title>
        <authorList>
            <person name="Fomenkov A."/>
            <person name="Vincze T."/>
            <person name="Grabovich M."/>
            <person name="Anton B.P."/>
            <person name="Dubinina G."/>
            <person name="Orlova M."/>
            <person name="Belousova E."/>
            <person name="Roberts R.J."/>
        </authorList>
    </citation>
    <scope>NUCLEOTIDE SEQUENCE [LARGE SCALE GENOMIC DNA]</scope>
    <source>
        <strain evidence="4">D3</strain>
    </source>
</reference>
<accession>A0A251XA72</accession>
<evidence type="ECO:0000259" key="3">
    <source>
        <dbReference type="Pfam" id="PF17782"/>
    </source>
</evidence>
<dbReference type="Pfam" id="PF17782">
    <property type="entry name" value="WHD_DprA"/>
    <property type="match status" value="1"/>
</dbReference>
<dbReference type="InterPro" id="IPR003488">
    <property type="entry name" value="DprA"/>
</dbReference>
<keyword evidence="5" id="KW-1185">Reference proteome</keyword>